<organism evidence="2 3">
    <name type="scientific">Blastococcus deserti</name>
    <dbReference type="NCBI Taxonomy" id="2259033"/>
    <lineage>
        <taxon>Bacteria</taxon>
        <taxon>Bacillati</taxon>
        <taxon>Actinomycetota</taxon>
        <taxon>Actinomycetes</taxon>
        <taxon>Geodermatophilales</taxon>
        <taxon>Geodermatophilaceae</taxon>
        <taxon>Blastococcus</taxon>
    </lineage>
</organism>
<name>A0ABW4X8M9_9ACTN</name>
<accession>A0ABW4X8M9</accession>
<feature type="region of interest" description="Disordered" evidence="1">
    <location>
        <begin position="44"/>
        <end position="64"/>
    </location>
</feature>
<comment type="caution">
    <text evidence="2">The sequence shown here is derived from an EMBL/GenBank/DDBJ whole genome shotgun (WGS) entry which is preliminary data.</text>
</comment>
<reference evidence="3" key="1">
    <citation type="journal article" date="2019" name="Int. J. Syst. Evol. Microbiol.">
        <title>The Global Catalogue of Microorganisms (GCM) 10K type strain sequencing project: providing services to taxonomists for standard genome sequencing and annotation.</title>
        <authorList>
            <consortium name="The Broad Institute Genomics Platform"/>
            <consortium name="The Broad Institute Genome Sequencing Center for Infectious Disease"/>
            <person name="Wu L."/>
            <person name="Ma J."/>
        </authorList>
    </citation>
    <scope>NUCLEOTIDE SEQUENCE [LARGE SCALE GENOMIC DNA]</scope>
    <source>
        <strain evidence="3">JCM 3338</strain>
    </source>
</reference>
<evidence type="ECO:0000313" key="3">
    <source>
        <dbReference type="Proteomes" id="UP001597402"/>
    </source>
</evidence>
<proteinExistence type="predicted"/>
<dbReference type="RefSeq" id="WP_376872392.1">
    <property type="nucleotide sequence ID" value="NZ_JBHUHP010000003.1"/>
</dbReference>
<dbReference type="EMBL" id="JBHUHP010000003">
    <property type="protein sequence ID" value="MFD2090865.1"/>
    <property type="molecule type" value="Genomic_DNA"/>
</dbReference>
<keyword evidence="3" id="KW-1185">Reference proteome</keyword>
<evidence type="ECO:0000256" key="1">
    <source>
        <dbReference type="SAM" id="MobiDB-lite"/>
    </source>
</evidence>
<evidence type="ECO:0000313" key="2">
    <source>
        <dbReference type="EMBL" id="MFD2090865.1"/>
    </source>
</evidence>
<protein>
    <submittedName>
        <fullName evidence="2">Uncharacterized protein</fullName>
    </submittedName>
</protein>
<gene>
    <name evidence="2" type="ORF">ACFSHS_04690</name>
</gene>
<dbReference type="Proteomes" id="UP001597402">
    <property type="component" value="Unassembled WGS sequence"/>
</dbReference>
<sequence length="64" mass="6702">MFLDLLLAAGLLRLAGHPGWRTILTAAAVVALRRLISTGLRAGGRAWTAGRPPAPRTGQENSAL</sequence>